<protein>
    <submittedName>
        <fullName evidence="2">Uncharacterized protein</fullName>
    </submittedName>
</protein>
<dbReference type="PROSITE" id="PS00107">
    <property type="entry name" value="PROTEIN_KINASE_ATP"/>
    <property type="match status" value="1"/>
</dbReference>
<feature type="non-terminal residue" evidence="2">
    <location>
        <position position="71"/>
    </location>
</feature>
<dbReference type="AlphaFoldDB" id="A0AAN7IW13"/>
<comment type="caution">
    <text evidence="2">The sequence shown here is derived from an EMBL/GenBank/DDBJ whole genome shotgun (WGS) entry which is preliminary data.</text>
</comment>
<proteinExistence type="predicted"/>
<evidence type="ECO:0000313" key="2">
    <source>
        <dbReference type="EMBL" id="KAK4588131.1"/>
    </source>
</evidence>
<name>A0AAN7IW13_QUERU</name>
<accession>A0AAN7IW13</accession>
<dbReference type="InterPro" id="IPR011009">
    <property type="entry name" value="Kinase-like_dom_sf"/>
</dbReference>
<keyword evidence="1" id="KW-0547">Nucleotide-binding</keyword>
<keyword evidence="3" id="KW-1185">Reference proteome</keyword>
<dbReference type="EMBL" id="JAXUIC010000005">
    <property type="protein sequence ID" value="KAK4588131.1"/>
    <property type="molecule type" value="Genomic_DNA"/>
</dbReference>
<feature type="binding site" evidence="1">
    <location>
        <position position="68"/>
    </location>
    <ligand>
        <name>ATP</name>
        <dbReference type="ChEBI" id="CHEBI:30616"/>
    </ligand>
</feature>
<dbReference type="GO" id="GO:0005524">
    <property type="term" value="F:ATP binding"/>
    <property type="evidence" value="ECO:0007669"/>
    <property type="project" value="UniProtKB-UniRule"/>
</dbReference>
<dbReference type="InterPro" id="IPR017441">
    <property type="entry name" value="Protein_kinase_ATP_BS"/>
</dbReference>
<feature type="non-terminal residue" evidence="2">
    <location>
        <position position="1"/>
    </location>
</feature>
<dbReference type="SUPFAM" id="SSF56112">
    <property type="entry name" value="Protein kinase-like (PK-like)"/>
    <property type="match status" value="1"/>
</dbReference>
<reference evidence="2 3" key="1">
    <citation type="journal article" date="2023" name="G3 (Bethesda)">
        <title>A haplotype-resolved chromosome-scale genome for Quercus rubra L. provides insights into the genetics of adaptive traits for red oak species.</title>
        <authorList>
            <person name="Kapoor B."/>
            <person name="Jenkins J."/>
            <person name="Schmutz J."/>
            <person name="Zhebentyayeva T."/>
            <person name="Kuelheim C."/>
            <person name="Coggeshall M."/>
            <person name="Heim C."/>
            <person name="Lasky J.R."/>
            <person name="Leites L."/>
            <person name="Islam-Faridi N."/>
            <person name="Romero-Severson J."/>
            <person name="DeLeo V.L."/>
            <person name="Lucas S.M."/>
            <person name="Lazic D."/>
            <person name="Gailing O."/>
            <person name="Carlson J."/>
            <person name="Staton M."/>
        </authorList>
    </citation>
    <scope>NUCLEOTIDE SEQUENCE [LARGE SCALE GENOMIC DNA]</scope>
    <source>
        <strain evidence="2">Pseudo-F2</strain>
    </source>
</reference>
<sequence>DLSNPNVLTCSTCKAMDEISKTGSLQFNFLTIRIATDNFSDANKLGKGGFGFVYKVINIINKSNFILKFVC</sequence>
<organism evidence="2 3">
    <name type="scientific">Quercus rubra</name>
    <name type="common">Northern red oak</name>
    <name type="synonym">Quercus borealis</name>
    <dbReference type="NCBI Taxonomy" id="3512"/>
    <lineage>
        <taxon>Eukaryota</taxon>
        <taxon>Viridiplantae</taxon>
        <taxon>Streptophyta</taxon>
        <taxon>Embryophyta</taxon>
        <taxon>Tracheophyta</taxon>
        <taxon>Spermatophyta</taxon>
        <taxon>Magnoliopsida</taxon>
        <taxon>eudicotyledons</taxon>
        <taxon>Gunneridae</taxon>
        <taxon>Pentapetalae</taxon>
        <taxon>rosids</taxon>
        <taxon>fabids</taxon>
        <taxon>Fagales</taxon>
        <taxon>Fagaceae</taxon>
        <taxon>Quercus</taxon>
    </lineage>
</organism>
<evidence type="ECO:0000313" key="3">
    <source>
        <dbReference type="Proteomes" id="UP001324115"/>
    </source>
</evidence>
<dbReference type="Gene3D" id="3.30.200.20">
    <property type="entry name" value="Phosphorylase Kinase, domain 1"/>
    <property type="match status" value="1"/>
</dbReference>
<dbReference type="Proteomes" id="UP001324115">
    <property type="component" value="Unassembled WGS sequence"/>
</dbReference>
<evidence type="ECO:0000256" key="1">
    <source>
        <dbReference type="PROSITE-ProRule" id="PRU10141"/>
    </source>
</evidence>
<gene>
    <name evidence="2" type="ORF">RGQ29_019221</name>
</gene>
<keyword evidence="1" id="KW-0067">ATP-binding</keyword>